<accession>A0A8J5M6U6</accession>
<organism evidence="2 3">
    <name type="scientific">Zingiber officinale</name>
    <name type="common">Ginger</name>
    <name type="synonym">Amomum zingiber</name>
    <dbReference type="NCBI Taxonomy" id="94328"/>
    <lineage>
        <taxon>Eukaryota</taxon>
        <taxon>Viridiplantae</taxon>
        <taxon>Streptophyta</taxon>
        <taxon>Embryophyta</taxon>
        <taxon>Tracheophyta</taxon>
        <taxon>Spermatophyta</taxon>
        <taxon>Magnoliopsida</taxon>
        <taxon>Liliopsida</taxon>
        <taxon>Zingiberales</taxon>
        <taxon>Zingiberaceae</taxon>
        <taxon>Zingiber</taxon>
    </lineage>
</organism>
<evidence type="ECO:0000256" key="1">
    <source>
        <dbReference type="SAM" id="MobiDB-lite"/>
    </source>
</evidence>
<dbReference type="Proteomes" id="UP000734854">
    <property type="component" value="Unassembled WGS sequence"/>
</dbReference>
<gene>
    <name evidence="2" type="ORF">ZIOFF_008576</name>
</gene>
<evidence type="ECO:0000313" key="2">
    <source>
        <dbReference type="EMBL" id="KAG6534673.1"/>
    </source>
</evidence>
<proteinExistence type="predicted"/>
<sequence length="100" mass="10781">MVARNPLTPAAGLLLTQRSTAACSAGLLKSGKAMDHVKPPEIHILFFRSPGHALKKLNRLLRLSLSSINNSNIEGLRDTGGCKSEVEDSTTDLRGISHYD</sequence>
<protein>
    <submittedName>
        <fullName evidence="2">Uncharacterized protein</fullName>
    </submittedName>
</protein>
<dbReference type="EMBL" id="JACMSC010000002">
    <property type="protein sequence ID" value="KAG6534673.1"/>
    <property type="molecule type" value="Genomic_DNA"/>
</dbReference>
<keyword evidence="3" id="KW-1185">Reference proteome</keyword>
<feature type="region of interest" description="Disordered" evidence="1">
    <location>
        <begin position="79"/>
        <end position="100"/>
    </location>
</feature>
<reference evidence="2 3" key="1">
    <citation type="submission" date="2020-08" db="EMBL/GenBank/DDBJ databases">
        <title>Plant Genome Project.</title>
        <authorList>
            <person name="Zhang R.-G."/>
        </authorList>
    </citation>
    <scope>NUCLEOTIDE SEQUENCE [LARGE SCALE GENOMIC DNA]</scope>
    <source>
        <tissue evidence="2">Rhizome</tissue>
    </source>
</reference>
<evidence type="ECO:0000313" key="3">
    <source>
        <dbReference type="Proteomes" id="UP000734854"/>
    </source>
</evidence>
<comment type="caution">
    <text evidence="2">The sequence shown here is derived from an EMBL/GenBank/DDBJ whole genome shotgun (WGS) entry which is preliminary data.</text>
</comment>
<name>A0A8J5M6U6_ZINOF</name>
<dbReference type="AlphaFoldDB" id="A0A8J5M6U6"/>